<dbReference type="EC" id="5.2.1.8" evidence="1"/>
<dbReference type="SUPFAM" id="SSF54534">
    <property type="entry name" value="FKBP-like"/>
    <property type="match status" value="1"/>
</dbReference>
<dbReference type="Pfam" id="PF00254">
    <property type="entry name" value="FKBP_C"/>
    <property type="match status" value="1"/>
</dbReference>
<sequence length="430" mass="46941">MPPLNVATLLLGLALHARCAGSWPSPRRSARPRSARLKLRVSSDLFGDGSATMDLSSPPEHALHHRRPTDGDRVSLKFNVSLAEAAEGEHVFVGDQLYSFTIGADPPDGISAWEKAIPQMCLGQRCRIWAEARRAFGEEGAQPLFPPGEAVVFDLELTGWRSPMGGVVGDVEVDDDGGGEDAEDIVDVSLGDADDATVEKLRQTIPDAAPGTYEIPADSTEESEDIKELRMQLEDPDTSLGRMMMSSEQPDVEDAVDANVRAEEEHANKAKTPILDPEVVEQMRRNVSATFRLQGVSRGAAGADESSGLEHPPAYEFTERRDGIDLYIPVPAGTTKADVHCSLSRNGIAVSVANEHALPFKHTVGRIRVGDSFWTLDPDHFRDRRWAPTPVSTGPAQEASEESAPWWCVHLEISKSPPDDKIWGEVFREE</sequence>
<dbReference type="PROSITE" id="PS50059">
    <property type="entry name" value="FKBP_PPIASE"/>
    <property type="match status" value="1"/>
</dbReference>
<dbReference type="SUPFAM" id="SSF49764">
    <property type="entry name" value="HSP20-like chaperones"/>
    <property type="match status" value="1"/>
</dbReference>
<keyword evidence="1" id="KW-0413">Isomerase</keyword>
<comment type="catalytic activity">
    <reaction evidence="1">
        <text>[protein]-peptidylproline (omega=180) = [protein]-peptidylproline (omega=0)</text>
        <dbReference type="Rhea" id="RHEA:16237"/>
        <dbReference type="Rhea" id="RHEA-COMP:10747"/>
        <dbReference type="Rhea" id="RHEA-COMP:10748"/>
        <dbReference type="ChEBI" id="CHEBI:83833"/>
        <dbReference type="ChEBI" id="CHEBI:83834"/>
        <dbReference type="EC" id="5.2.1.8"/>
    </reaction>
</comment>
<protein>
    <recommendedName>
        <fullName evidence="1">peptidylprolyl isomerase</fullName>
        <ecNumber evidence="1">5.2.1.8</ecNumber>
    </recommendedName>
</protein>
<feature type="signal peptide" evidence="3">
    <location>
        <begin position="1"/>
        <end position="21"/>
    </location>
</feature>
<keyword evidence="3" id="KW-0732">Signal</keyword>
<accession>A0A7R9Y966</accession>
<dbReference type="GO" id="GO:0003755">
    <property type="term" value="F:peptidyl-prolyl cis-trans isomerase activity"/>
    <property type="evidence" value="ECO:0007669"/>
    <property type="project" value="UniProtKB-KW"/>
</dbReference>
<feature type="domain" description="PPIase FKBP-type" evidence="4">
    <location>
        <begin position="71"/>
        <end position="161"/>
    </location>
</feature>
<dbReference type="InterPro" id="IPR007052">
    <property type="entry name" value="CS_dom"/>
</dbReference>
<dbReference type="Pfam" id="PF04969">
    <property type="entry name" value="CS"/>
    <property type="match status" value="1"/>
</dbReference>
<evidence type="ECO:0000313" key="5">
    <source>
        <dbReference type="EMBL" id="CAD8251729.1"/>
    </source>
</evidence>
<dbReference type="InterPro" id="IPR008978">
    <property type="entry name" value="HSP20-like_chaperone"/>
</dbReference>
<dbReference type="AlphaFoldDB" id="A0A7R9Y966"/>
<reference evidence="5" key="1">
    <citation type="submission" date="2021-01" db="EMBL/GenBank/DDBJ databases">
        <authorList>
            <person name="Corre E."/>
            <person name="Pelletier E."/>
            <person name="Niang G."/>
            <person name="Scheremetjew M."/>
            <person name="Finn R."/>
            <person name="Kale V."/>
            <person name="Holt S."/>
            <person name="Cochrane G."/>
            <person name="Meng A."/>
            <person name="Brown T."/>
            <person name="Cohen L."/>
        </authorList>
    </citation>
    <scope>NUCLEOTIDE SEQUENCE</scope>
    <source>
        <strain evidence="5">CCMP2078</strain>
    </source>
</reference>
<gene>
    <name evidence="5" type="ORF">PPYR1160_LOCUS1220</name>
</gene>
<dbReference type="InterPro" id="IPR046357">
    <property type="entry name" value="PPIase_dom_sf"/>
</dbReference>
<dbReference type="EMBL" id="HBEA01001643">
    <property type="protein sequence ID" value="CAD8251729.1"/>
    <property type="molecule type" value="Transcribed_RNA"/>
</dbReference>
<organism evidence="5">
    <name type="scientific">Pinguiococcus pyrenoidosus</name>
    <dbReference type="NCBI Taxonomy" id="172671"/>
    <lineage>
        <taxon>Eukaryota</taxon>
        <taxon>Sar</taxon>
        <taxon>Stramenopiles</taxon>
        <taxon>Ochrophyta</taxon>
        <taxon>Pinguiophyceae</taxon>
        <taxon>Pinguiochrysidales</taxon>
        <taxon>Pinguiochrysidaceae</taxon>
        <taxon>Pinguiococcus</taxon>
    </lineage>
</organism>
<evidence type="ECO:0000256" key="2">
    <source>
        <dbReference type="SAM" id="MobiDB-lite"/>
    </source>
</evidence>
<dbReference type="Gene3D" id="2.60.40.790">
    <property type="match status" value="1"/>
</dbReference>
<evidence type="ECO:0000256" key="1">
    <source>
        <dbReference type="PROSITE-ProRule" id="PRU00277"/>
    </source>
</evidence>
<feature type="chain" id="PRO_5030850862" description="peptidylprolyl isomerase" evidence="3">
    <location>
        <begin position="22"/>
        <end position="430"/>
    </location>
</feature>
<dbReference type="Gene3D" id="3.10.50.40">
    <property type="match status" value="1"/>
</dbReference>
<evidence type="ECO:0000259" key="4">
    <source>
        <dbReference type="PROSITE" id="PS50059"/>
    </source>
</evidence>
<dbReference type="InterPro" id="IPR001179">
    <property type="entry name" value="PPIase_FKBP_dom"/>
</dbReference>
<name>A0A7R9Y966_9STRA</name>
<feature type="region of interest" description="Disordered" evidence="2">
    <location>
        <begin position="50"/>
        <end position="69"/>
    </location>
</feature>
<keyword evidence="1" id="KW-0697">Rotamase</keyword>
<proteinExistence type="predicted"/>
<evidence type="ECO:0000256" key="3">
    <source>
        <dbReference type="SAM" id="SignalP"/>
    </source>
</evidence>